<dbReference type="InterPro" id="IPR027267">
    <property type="entry name" value="AH/BAR_dom_sf"/>
</dbReference>
<dbReference type="AlphaFoldDB" id="A7APK8"/>
<proteinExistence type="predicted"/>
<evidence type="ECO:0000313" key="2">
    <source>
        <dbReference type="Proteomes" id="UP000002173"/>
    </source>
</evidence>
<reference evidence="1 2" key="1">
    <citation type="journal article" date="2007" name="PLoS Pathog.">
        <title>Genome sequence of Babesia bovis and comparative analysis of apicomplexan hemoprotozoa.</title>
        <authorList>
            <person name="Brayton K.A."/>
            <person name="Lau A.O.T."/>
            <person name="Herndon D.R."/>
            <person name="Hannick L."/>
            <person name="Kappmeyer L.S."/>
            <person name="Berens S.J."/>
            <person name="Bidwell S.L."/>
            <person name="Brown W.C."/>
            <person name="Crabtree J."/>
            <person name="Fadrosh D."/>
            <person name="Feldblum T."/>
            <person name="Forberger H.A."/>
            <person name="Haas B.J."/>
            <person name="Howell J.M."/>
            <person name="Khouri H."/>
            <person name="Koo H."/>
            <person name="Mann D.J."/>
            <person name="Norimine J."/>
            <person name="Paulsen I.T."/>
            <person name="Radune D."/>
            <person name="Ren Q."/>
            <person name="Smith R.K. Jr."/>
            <person name="Suarez C.E."/>
            <person name="White O."/>
            <person name="Wortman J.R."/>
            <person name="Knowles D.P. Jr."/>
            <person name="McElwain T.F."/>
            <person name="Nene V.M."/>
        </authorList>
    </citation>
    <scope>NUCLEOTIDE SEQUENCE [LARGE SCALE GENOMIC DNA]</scope>
    <source>
        <strain evidence="1">T2Bo</strain>
    </source>
</reference>
<dbReference type="SUPFAM" id="SSF103657">
    <property type="entry name" value="BAR/IMD domain-like"/>
    <property type="match status" value="1"/>
</dbReference>
<dbReference type="FunCoup" id="A7APK8">
    <property type="interactions" value="4"/>
</dbReference>
<dbReference type="Gene3D" id="1.20.1270.60">
    <property type="entry name" value="Arfaptin homology (AH) domain/BAR domain"/>
    <property type="match status" value="1"/>
</dbReference>
<dbReference type="InParanoid" id="A7APK8"/>
<protein>
    <recommendedName>
        <fullName evidence="3">SBF1/SBF2 domain-containing protein</fullName>
    </recommendedName>
</protein>
<keyword evidence="2" id="KW-1185">Reference proteome</keyword>
<gene>
    <name evidence="1" type="ORF">BBOV_III009360</name>
</gene>
<dbReference type="eggNOG" id="ENOG502S5MG">
    <property type="taxonomic scope" value="Eukaryota"/>
</dbReference>
<organism evidence="1 2">
    <name type="scientific">Babesia bovis</name>
    <dbReference type="NCBI Taxonomy" id="5865"/>
    <lineage>
        <taxon>Eukaryota</taxon>
        <taxon>Sar</taxon>
        <taxon>Alveolata</taxon>
        <taxon>Apicomplexa</taxon>
        <taxon>Aconoidasida</taxon>
        <taxon>Piroplasmida</taxon>
        <taxon>Babesiidae</taxon>
        <taxon>Babesia</taxon>
    </lineage>
</organism>
<comment type="caution">
    <text evidence="1">The sequence shown here is derived from an EMBL/GenBank/DDBJ whole genome shotgun (WGS) entry which is preliminary data.</text>
</comment>
<evidence type="ECO:0008006" key="3">
    <source>
        <dbReference type="Google" id="ProtNLM"/>
    </source>
</evidence>
<dbReference type="OMA" id="FWEECLT"/>
<sequence>MASIDLPVTVSATADTSLTPNCKNSPDRTIETFNIHTLSISTVYQSDGEASPDSCGYSASDDIGGKSSSSASFGTTFLPTPNATTIQGPSVENCFTRVERGHKSNENLNKIISEFCDIGFEYANRLQNLANRIDTGFTGESSGATTVLNAFRSYLIKIGENHREFVDAVQHECVIPQDGANVCVKLRNDYKQVMSRYESSEAERSSLVASVEDMYLQTKTAVAMCSQAFHEPPSVKTGLHAGLISVFVKFMQKNSELNCITSHDSRVIFDIENKKVAADLRELDTTRLCGMRDSLSKFLVYETARVRNLQYDMNQFITVLDTLKPDLEWSEFESRGYRELEASSSSIGTNASYYANYLQNTIPEVFRNYAVSRLALSAPKQRVIQRISRSLTKYIDSVWNDTPDSVSMCDFVGEMQSSLVRQVFCNLVTTESLRENKLRSVSALKLLARLFGALLSFSQRQSDAWSGFAVLKVSDFIYAMDESDSSQPQRRSLRLFLYSHEYWSRITFWEECLLIAIAQDMTALFDGVSPDNVLRPVTRELLGFKQWMLNFGINYVEATALIERVCSRLSLPSDYTQALLESGHVSHD</sequence>
<dbReference type="EMBL" id="AAXT01000001">
    <property type="protein sequence ID" value="EDO08492.1"/>
    <property type="molecule type" value="Genomic_DNA"/>
</dbReference>
<dbReference type="Proteomes" id="UP000002173">
    <property type="component" value="Chromosome 3"/>
</dbReference>
<name>A7APK8_BABBO</name>
<accession>A7APK8</accession>
<dbReference type="VEuPathDB" id="PiroplasmaDB:BBOV_III009360"/>
<evidence type="ECO:0000313" key="1">
    <source>
        <dbReference type="EMBL" id="EDO08492.1"/>
    </source>
</evidence>
<dbReference type="GeneID" id="5480316"/>
<dbReference type="KEGG" id="bbo:BBOV_III009360"/>